<evidence type="ECO:0000313" key="1">
    <source>
        <dbReference type="EMBL" id="CAB4177338.1"/>
    </source>
</evidence>
<name>A0A6J5Q770_9CAUD</name>
<proteinExistence type="predicted"/>
<protein>
    <recommendedName>
        <fullName evidence="2">Recombination, repair and ssDNA binding protein UvsY</fullName>
    </recommendedName>
</protein>
<evidence type="ECO:0008006" key="2">
    <source>
        <dbReference type="Google" id="ProtNLM"/>
    </source>
</evidence>
<accession>A0A6J5Q770</accession>
<sequence length="138" mass="16411">MSKAITVKVATPKVIKALEARLIKLEKDYTSQEELETKYQKAIEKWRKEVSKWAITNYSKAENIRINYRQWNNILNIDFDINTKELVFPIEPQKDFEIIAEYKYNEMKEEIRNALSILRMTDELTVNTSTMNQIAKYL</sequence>
<organism evidence="1">
    <name type="scientific">uncultured Caudovirales phage</name>
    <dbReference type="NCBI Taxonomy" id="2100421"/>
    <lineage>
        <taxon>Viruses</taxon>
        <taxon>Duplodnaviria</taxon>
        <taxon>Heunggongvirae</taxon>
        <taxon>Uroviricota</taxon>
        <taxon>Caudoviricetes</taxon>
        <taxon>Peduoviridae</taxon>
        <taxon>Maltschvirus</taxon>
        <taxon>Maltschvirus maltsch</taxon>
    </lineage>
</organism>
<reference evidence="1" key="1">
    <citation type="submission" date="2020-05" db="EMBL/GenBank/DDBJ databases">
        <authorList>
            <person name="Chiriac C."/>
            <person name="Salcher M."/>
            <person name="Ghai R."/>
            <person name="Kavagutti S V."/>
        </authorList>
    </citation>
    <scope>NUCLEOTIDE SEQUENCE</scope>
</reference>
<gene>
    <name evidence="1" type="ORF">UFOVP999_33</name>
</gene>
<dbReference type="EMBL" id="LR796947">
    <property type="protein sequence ID" value="CAB4177338.1"/>
    <property type="molecule type" value="Genomic_DNA"/>
</dbReference>